<name>U7QR07_9CYAN</name>
<evidence type="ECO:0000313" key="1">
    <source>
        <dbReference type="EMBL" id="ERT09535.1"/>
    </source>
</evidence>
<reference evidence="1 2" key="1">
    <citation type="journal article" date="2013" name="Front. Microbiol.">
        <title>Comparative genomic analyses of the cyanobacterium, Lyngbya aestuarii BL J, a powerful hydrogen producer.</title>
        <authorList>
            <person name="Kothari A."/>
            <person name="Vaughn M."/>
            <person name="Garcia-Pichel F."/>
        </authorList>
    </citation>
    <scope>NUCLEOTIDE SEQUENCE [LARGE SCALE GENOMIC DNA]</scope>
    <source>
        <strain evidence="1 2">BL J</strain>
    </source>
</reference>
<proteinExistence type="predicted"/>
<protein>
    <submittedName>
        <fullName evidence="1">Uncharacterized protein</fullName>
    </submittedName>
</protein>
<dbReference type="OrthoDB" id="489126at2"/>
<dbReference type="RefSeq" id="WP_009784000.1">
    <property type="nucleotide sequence ID" value="NZ_AUZM01000003.1"/>
</dbReference>
<dbReference type="AlphaFoldDB" id="U7QR07"/>
<organism evidence="1 2">
    <name type="scientific">Lyngbya aestuarii BL J</name>
    <dbReference type="NCBI Taxonomy" id="1348334"/>
    <lineage>
        <taxon>Bacteria</taxon>
        <taxon>Bacillati</taxon>
        <taxon>Cyanobacteriota</taxon>
        <taxon>Cyanophyceae</taxon>
        <taxon>Oscillatoriophycideae</taxon>
        <taxon>Oscillatoriales</taxon>
        <taxon>Microcoleaceae</taxon>
        <taxon>Lyngbya</taxon>
    </lineage>
</organism>
<evidence type="ECO:0000313" key="2">
    <source>
        <dbReference type="Proteomes" id="UP000017127"/>
    </source>
</evidence>
<sequence length="73" mass="8421">MPQNNVTSNPEVSAYRDRLNTWAIARLLPDLEQTVVARFRSRSNAEGHLKRLKQLSPQASFVLVFDRQSETHE</sequence>
<gene>
    <name evidence="1" type="ORF">M595_0572</name>
</gene>
<comment type="caution">
    <text evidence="1">The sequence shown here is derived from an EMBL/GenBank/DDBJ whole genome shotgun (WGS) entry which is preliminary data.</text>
</comment>
<dbReference type="EMBL" id="AUZM01000003">
    <property type="protein sequence ID" value="ERT09535.1"/>
    <property type="molecule type" value="Genomic_DNA"/>
</dbReference>
<accession>U7QR07</accession>
<dbReference type="Proteomes" id="UP000017127">
    <property type="component" value="Unassembled WGS sequence"/>
</dbReference>
<keyword evidence="2" id="KW-1185">Reference proteome</keyword>